<dbReference type="InterPro" id="IPR043502">
    <property type="entry name" value="DNA/RNA_pol_sf"/>
</dbReference>
<dbReference type="CDD" id="cd06222">
    <property type="entry name" value="RNase_H_like"/>
    <property type="match status" value="1"/>
</dbReference>
<dbReference type="InterPro" id="IPR044730">
    <property type="entry name" value="RNase_H-like_dom_plant"/>
</dbReference>
<feature type="transmembrane region" description="Helical" evidence="1">
    <location>
        <begin position="841"/>
        <end position="860"/>
    </location>
</feature>
<proteinExistence type="predicted"/>
<organism evidence="3 4">
    <name type="scientific">Spinacia oleracea</name>
    <name type="common">Spinach</name>
    <dbReference type="NCBI Taxonomy" id="3562"/>
    <lineage>
        <taxon>Eukaryota</taxon>
        <taxon>Viridiplantae</taxon>
        <taxon>Streptophyta</taxon>
        <taxon>Embryophyta</taxon>
        <taxon>Tracheophyta</taxon>
        <taxon>Spermatophyta</taxon>
        <taxon>Magnoliopsida</taxon>
        <taxon>eudicotyledons</taxon>
        <taxon>Gunneridae</taxon>
        <taxon>Pentapetalae</taxon>
        <taxon>Caryophyllales</taxon>
        <taxon>Chenopodiaceae</taxon>
        <taxon>Chenopodioideae</taxon>
        <taxon>Anserineae</taxon>
        <taxon>Spinacia</taxon>
    </lineage>
</organism>
<dbReference type="GO" id="GO:0004523">
    <property type="term" value="F:RNA-DNA hybrid ribonuclease activity"/>
    <property type="evidence" value="ECO:0007669"/>
    <property type="project" value="InterPro"/>
</dbReference>
<protein>
    <recommendedName>
        <fullName evidence="2">Reverse transcriptase domain-containing protein</fullName>
    </recommendedName>
</protein>
<keyword evidence="1" id="KW-1133">Transmembrane helix</keyword>
<feature type="transmembrane region" description="Helical" evidence="1">
    <location>
        <begin position="807"/>
        <end position="829"/>
    </location>
</feature>
<dbReference type="InterPro" id="IPR000477">
    <property type="entry name" value="RT_dom"/>
</dbReference>
<dbReference type="GO" id="GO:0003676">
    <property type="term" value="F:nucleic acid binding"/>
    <property type="evidence" value="ECO:0007669"/>
    <property type="project" value="InterPro"/>
</dbReference>
<feature type="domain" description="Reverse transcriptase" evidence="2">
    <location>
        <begin position="1"/>
        <end position="178"/>
    </location>
</feature>
<dbReference type="RefSeq" id="XP_021847973.2">
    <property type="nucleotide sequence ID" value="XM_021992281.2"/>
</dbReference>
<dbReference type="PANTHER" id="PTHR33116">
    <property type="entry name" value="REVERSE TRANSCRIPTASE ZINC-BINDING DOMAIN-CONTAINING PROTEIN-RELATED-RELATED"/>
    <property type="match status" value="1"/>
</dbReference>
<dbReference type="Pfam" id="PF13966">
    <property type="entry name" value="zf-RVT"/>
    <property type="match status" value="1"/>
</dbReference>
<dbReference type="Pfam" id="PF13456">
    <property type="entry name" value="RVT_3"/>
    <property type="match status" value="1"/>
</dbReference>
<dbReference type="SUPFAM" id="SSF53098">
    <property type="entry name" value="Ribonuclease H-like"/>
    <property type="match status" value="1"/>
</dbReference>
<dbReference type="InterPro" id="IPR002156">
    <property type="entry name" value="RNaseH_domain"/>
</dbReference>
<dbReference type="KEGG" id="soe:110787647"/>
<dbReference type="PROSITE" id="PS50878">
    <property type="entry name" value="RT_POL"/>
    <property type="match status" value="1"/>
</dbReference>
<dbReference type="InterPro" id="IPR012337">
    <property type="entry name" value="RNaseH-like_sf"/>
</dbReference>
<sequence length="972" mass="108885">MISARRKFYAVVKLDMNKAYDRVRWEFLFQALQAFGFPPYWINIIRLCVTTVSYQVLVNGEPTRAFQPLCGLRQGDPLSPYLFVLCMEVFSSILHRAERMHLIEGISISRGAPSISHLFFADDSLLFFRMSPEICDQVLALLSEFSSISGQVINYQKSFVNFSPNTPQDYCDFLAASLRLGQRSSLGPYLGVPVDMGRSKCDAFYGLVDCIARRIANFASLRMSSAAKLVVINSVLVASITHVLAVFKIPKSICERIDQLCLQFWWRSSADSRGISMLPASILHLPKGMGGLGIRSIQDFNQALLAKNAWRIVHNPQLLLSRLFRVRYPNLSLAGSRASGSRPSWGFRSLAVGFQVLDQGIAWKPGAGNHIRITQDTWVPGNLVRFKASVIESVKPTHVSSLLDPRSYAWNVELVHQLFDDHTASQILALERPSVQKDDFVYWKFSYDGKFTVRSAYAMLMGQNHNVASQTTIPSASWWKHFWGLKIMHKLKVFFWKLLRHSLSLASILQMGGMPIDPACSFCHQFPETFEHLFRDCPLITQFWAASSSLQVLLPNPSGSLENWCMGFMANCSSSRFHQALLDKFISLLWSVWILRNNIRFRNAVWDPGALSALLVSWTVRCSEVRAVSPPSSNQSRTLCPIPLDHPGLSRPVMDFSVICLICDGAWNSTTNGVRLDSSRSYNSVPFWGGGGQACVLASTLQAELLACLWGLRMAINRGFTKVLLFSNCAVLIDLVTSSQPGPVSITWALQDLRLRLRSLEMFSALKDHLGHFPRSRCSEVRSTAVQEVPRWCIGGGVGVRRRFPGVYTGCFGAISRGFSGAVWVRFAGWFRRCFAGYFRVFFRVFCRVFQPVFGGLVYVNSQATIWFGGVSKEVLLRGWCTLFGRVLAGCRRFVGGLFDAGRLFGGLLWPAVCVAVCVAFVWLSGARCWLAVCVAFVWLSVAGYVVVLCGCLCCCLCGCRWLATWLVYDIR</sequence>
<reference evidence="4" key="2">
    <citation type="submission" date="2025-08" db="UniProtKB">
        <authorList>
            <consortium name="RefSeq"/>
        </authorList>
    </citation>
    <scope>IDENTIFICATION</scope>
    <source>
        <tissue evidence="4">Leaf</tissue>
    </source>
</reference>
<keyword evidence="1" id="KW-0472">Membrane</keyword>
<dbReference type="GeneID" id="110787647"/>
<dbReference type="InterPro" id="IPR026960">
    <property type="entry name" value="RVT-Znf"/>
</dbReference>
<evidence type="ECO:0000313" key="3">
    <source>
        <dbReference type="Proteomes" id="UP000813463"/>
    </source>
</evidence>
<dbReference type="Proteomes" id="UP000813463">
    <property type="component" value="Chromosome 6"/>
</dbReference>
<dbReference type="SUPFAM" id="SSF56672">
    <property type="entry name" value="DNA/RNA polymerases"/>
    <property type="match status" value="1"/>
</dbReference>
<reference evidence="3" key="1">
    <citation type="journal article" date="2021" name="Nat. Commun.">
        <title>Genomic analyses provide insights into spinach domestication and the genetic basis of agronomic traits.</title>
        <authorList>
            <person name="Cai X."/>
            <person name="Sun X."/>
            <person name="Xu C."/>
            <person name="Sun H."/>
            <person name="Wang X."/>
            <person name="Ge C."/>
            <person name="Zhang Z."/>
            <person name="Wang Q."/>
            <person name="Fei Z."/>
            <person name="Jiao C."/>
            <person name="Wang Q."/>
        </authorList>
    </citation>
    <scope>NUCLEOTIDE SEQUENCE [LARGE SCALE GENOMIC DNA]</scope>
    <source>
        <strain evidence="3">cv. Varoflay</strain>
    </source>
</reference>
<evidence type="ECO:0000259" key="2">
    <source>
        <dbReference type="PROSITE" id="PS50878"/>
    </source>
</evidence>
<name>A0A9R0JVD9_SPIOL</name>
<evidence type="ECO:0000313" key="4">
    <source>
        <dbReference type="RefSeq" id="XP_021847973.2"/>
    </source>
</evidence>
<evidence type="ECO:0000256" key="1">
    <source>
        <dbReference type="SAM" id="Phobius"/>
    </source>
</evidence>
<gene>
    <name evidence="4" type="primary">LOC110787647</name>
</gene>
<feature type="transmembrane region" description="Helical" evidence="1">
    <location>
        <begin position="901"/>
        <end position="924"/>
    </location>
</feature>
<keyword evidence="3" id="KW-1185">Reference proteome</keyword>
<feature type="transmembrane region" description="Helical" evidence="1">
    <location>
        <begin position="930"/>
        <end position="963"/>
    </location>
</feature>
<keyword evidence="1" id="KW-0812">Transmembrane</keyword>
<dbReference type="Pfam" id="PF00078">
    <property type="entry name" value="RVT_1"/>
    <property type="match status" value="1"/>
</dbReference>
<dbReference type="PANTHER" id="PTHR33116:SF78">
    <property type="entry name" value="OS12G0587133 PROTEIN"/>
    <property type="match status" value="1"/>
</dbReference>
<accession>A0A9R0JVD9</accession>